<dbReference type="Gene3D" id="3.30.70.960">
    <property type="entry name" value="SEA domain"/>
    <property type="match status" value="1"/>
</dbReference>
<evidence type="ECO:0000313" key="6">
    <source>
        <dbReference type="Proteomes" id="UP000694413"/>
    </source>
</evidence>
<evidence type="ECO:0000256" key="2">
    <source>
        <dbReference type="ARBA" id="ARBA00022475"/>
    </source>
</evidence>
<dbReference type="Proteomes" id="UP000694413">
    <property type="component" value="Unassembled WGS sequence"/>
</dbReference>
<accession>A0A8D2MZV6</accession>
<keyword evidence="4" id="KW-0472">Membrane</keyword>
<dbReference type="SUPFAM" id="SSF82671">
    <property type="entry name" value="SEA domain"/>
    <property type="match status" value="1"/>
</dbReference>
<evidence type="ECO:0000313" key="5">
    <source>
        <dbReference type="Ensembl" id="ENSZALP00000014164.1"/>
    </source>
</evidence>
<sequence length="305" mass="32440">MPRANATSNSSSWAPHLGTNGSSAAPTTMHGSTKGNGSTSAQVFPTQITSEGSTSPTQGGPNPSKTSAQLPGPARLLVRVPLSFRIINRSFNESLRDPASEDYRSLSRTVLTMVSPSPTSRGSGLCGEGAPSIWGRGFGSDPVSCPRDLSGLCPSSACGAHTALLLSGSAAVISPAPAPMIPDWAIALLVLVSILLLFTIFTCLLLMSTCTCRRKSRGKLDLLSQKDSYHPMAEYLQYQSHGRYVSPNSKPNPYSQVRARMGEGRSRTQPTVPALAWLCYPAPCQEDGARAPPATQRLFLWCYLI</sequence>
<keyword evidence="4" id="KW-1133">Transmembrane helix</keyword>
<feature type="region of interest" description="Disordered" evidence="3">
    <location>
        <begin position="1"/>
        <end position="73"/>
    </location>
</feature>
<protein>
    <recommendedName>
        <fullName evidence="7">Mucin 1, cell surface associated</fullName>
    </recommendedName>
</protein>
<evidence type="ECO:0008006" key="7">
    <source>
        <dbReference type="Google" id="ProtNLM"/>
    </source>
</evidence>
<dbReference type="AlphaFoldDB" id="A0A8D2MZV6"/>
<proteinExistence type="predicted"/>
<feature type="transmembrane region" description="Helical" evidence="4">
    <location>
        <begin position="184"/>
        <end position="207"/>
    </location>
</feature>
<dbReference type="Ensembl" id="ENSZALT00000019237.1">
    <property type="protein sequence ID" value="ENSZALP00000014164.1"/>
    <property type="gene ID" value="ENSZALG00000011746.1"/>
</dbReference>
<evidence type="ECO:0000256" key="4">
    <source>
        <dbReference type="SAM" id="Phobius"/>
    </source>
</evidence>
<comment type="subcellular location">
    <subcellularLocation>
        <location evidence="1">Cell membrane</location>
    </subcellularLocation>
</comment>
<reference evidence="5" key="1">
    <citation type="submission" date="2025-08" db="UniProtKB">
        <authorList>
            <consortium name="Ensembl"/>
        </authorList>
    </citation>
    <scope>IDENTIFICATION</scope>
</reference>
<dbReference type="InterPro" id="IPR036364">
    <property type="entry name" value="SEA_dom_sf"/>
</dbReference>
<feature type="compositionally biased region" description="Polar residues" evidence="3">
    <location>
        <begin position="1"/>
        <end position="69"/>
    </location>
</feature>
<keyword evidence="6" id="KW-1185">Reference proteome</keyword>
<dbReference type="PANTHER" id="PTHR10006">
    <property type="entry name" value="MUCIN-1-RELATED"/>
    <property type="match status" value="1"/>
</dbReference>
<organism evidence="5 6">
    <name type="scientific">Zonotrichia albicollis</name>
    <name type="common">White-throated sparrow</name>
    <name type="synonym">Fringilla albicollis</name>
    <dbReference type="NCBI Taxonomy" id="44394"/>
    <lineage>
        <taxon>Eukaryota</taxon>
        <taxon>Metazoa</taxon>
        <taxon>Chordata</taxon>
        <taxon>Craniata</taxon>
        <taxon>Vertebrata</taxon>
        <taxon>Euteleostomi</taxon>
        <taxon>Archelosauria</taxon>
        <taxon>Archosauria</taxon>
        <taxon>Dinosauria</taxon>
        <taxon>Saurischia</taxon>
        <taxon>Theropoda</taxon>
        <taxon>Coelurosauria</taxon>
        <taxon>Aves</taxon>
        <taxon>Neognathae</taxon>
        <taxon>Neoaves</taxon>
        <taxon>Telluraves</taxon>
        <taxon>Australaves</taxon>
        <taxon>Passeriformes</taxon>
        <taxon>Passerellidae</taxon>
        <taxon>Zonotrichia</taxon>
    </lineage>
</organism>
<evidence type="ECO:0000256" key="1">
    <source>
        <dbReference type="ARBA" id="ARBA00004236"/>
    </source>
</evidence>
<keyword evidence="2" id="KW-1003">Cell membrane</keyword>
<evidence type="ECO:0000256" key="3">
    <source>
        <dbReference type="SAM" id="MobiDB-lite"/>
    </source>
</evidence>
<dbReference type="GO" id="GO:0005886">
    <property type="term" value="C:plasma membrane"/>
    <property type="evidence" value="ECO:0007669"/>
    <property type="project" value="UniProtKB-SubCell"/>
</dbReference>
<dbReference type="PANTHER" id="PTHR10006:SF19">
    <property type="entry name" value="MUCIN-1"/>
    <property type="match status" value="1"/>
</dbReference>
<name>A0A8D2MZV6_ZONAL</name>
<reference evidence="5" key="2">
    <citation type="submission" date="2025-09" db="UniProtKB">
        <authorList>
            <consortium name="Ensembl"/>
        </authorList>
    </citation>
    <scope>IDENTIFICATION</scope>
</reference>
<keyword evidence="4" id="KW-0812">Transmembrane</keyword>